<dbReference type="OrthoDB" id="3863715at2759"/>
<name>A0A9P6JB02_MORAP</name>
<dbReference type="Gene3D" id="4.10.60.10">
    <property type="entry name" value="Zinc finger, CCHC-type"/>
    <property type="match status" value="3"/>
</dbReference>
<dbReference type="InterPro" id="IPR036875">
    <property type="entry name" value="Znf_CCHC_sf"/>
</dbReference>
<dbReference type="SMART" id="SM00343">
    <property type="entry name" value="ZnF_C2HC"/>
    <property type="match status" value="3"/>
</dbReference>
<dbReference type="SUPFAM" id="SSF57756">
    <property type="entry name" value="Retrovirus zinc finger-like domains"/>
    <property type="match status" value="1"/>
</dbReference>
<feature type="domain" description="CCHC-type" evidence="2">
    <location>
        <begin position="35"/>
        <end position="49"/>
    </location>
</feature>
<dbReference type="InterPro" id="IPR001878">
    <property type="entry name" value="Znf_CCHC"/>
</dbReference>
<dbReference type="AlphaFoldDB" id="A0A9P6JB02"/>
<accession>A0A9P6JB02</accession>
<keyword evidence="1" id="KW-0863">Zinc-finger</keyword>
<dbReference type="GO" id="GO:0003676">
    <property type="term" value="F:nucleic acid binding"/>
    <property type="evidence" value="ECO:0007669"/>
    <property type="project" value="InterPro"/>
</dbReference>
<keyword evidence="4" id="KW-1185">Reference proteome</keyword>
<dbReference type="GO" id="GO:0008270">
    <property type="term" value="F:zinc ion binding"/>
    <property type="evidence" value="ECO:0007669"/>
    <property type="project" value="UniProtKB-KW"/>
</dbReference>
<protein>
    <recommendedName>
        <fullName evidence="2">CCHC-type domain-containing protein</fullName>
    </recommendedName>
</protein>
<evidence type="ECO:0000256" key="1">
    <source>
        <dbReference type="PROSITE-ProRule" id="PRU00047"/>
    </source>
</evidence>
<dbReference type="PROSITE" id="PS50158">
    <property type="entry name" value="ZF_CCHC"/>
    <property type="match status" value="3"/>
</dbReference>
<dbReference type="EMBL" id="JAAAHY010000297">
    <property type="protein sequence ID" value="KAF9965011.1"/>
    <property type="molecule type" value="Genomic_DNA"/>
</dbReference>
<dbReference type="PANTHER" id="PTHR23002">
    <property type="entry name" value="ZINC FINGER CCHC DOMAIN CONTAINING PROTEIN"/>
    <property type="match status" value="1"/>
</dbReference>
<dbReference type="Pfam" id="PF00098">
    <property type="entry name" value="zf-CCHC"/>
    <property type="match status" value="3"/>
</dbReference>
<proteinExistence type="predicted"/>
<gene>
    <name evidence="3" type="ORF">BGZ70_005565</name>
</gene>
<feature type="domain" description="CCHC-type" evidence="2">
    <location>
        <begin position="83"/>
        <end position="96"/>
    </location>
</feature>
<feature type="domain" description="CCHC-type" evidence="2">
    <location>
        <begin position="54"/>
        <end position="70"/>
    </location>
</feature>
<organism evidence="3 4">
    <name type="scientific">Mortierella alpina</name>
    <name type="common">Oleaginous fungus</name>
    <name type="synonym">Mortierella renispora</name>
    <dbReference type="NCBI Taxonomy" id="64518"/>
    <lineage>
        <taxon>Eukaryota</taxon>
        <taxon>Fungi</taxon>
        <taxon>Fungi incertae sedis</taxon>
        <taxon>Mucoromycota</taxon>
        <taxon>Mortierellomycotina</taxon>
        <taxon>Mortierellomycetes</taxon>
        <taxon>Mortierellales</taxon>
        <taxon>Mortierellaceae</taxon>
        <taxon>Mortierella</taxon>
    </lineage>
</organism>
<sequence length="111" mass="11854">MNMNMGMGSGMRGNRQGGGDGVHMNAGIQGRMIVCYKCGGPNHFARDCKAGEIKCYNCGKLNHIARDCPNLIGGIADATIKTCYRCGVQGHISRDCLTTKTKTPTSDPDEV</sequence>
<evidence type="ECO:0000313" key="3">
    <source>
        <dbReference type="EMBL" id="KAF9965011.1"/>
    </source>
</evidence>
<dbReference type="Proteomes" id="UP000738359">
    <property type="component" value="Unassembled WGS sequence"/>
</dbReference>
<reference evidence="3" key="1">
    <citation type="journal article" date="2020" name="Fungal Divers.">
        <title>Resolving the Mortierellaceae phylogeny through synthesis of multi-gene phylogenetics and phylogenomics.</title>
        <authorList>
            <person name="Vandepol N."/>
            <person name="Liber J."/>
            <person name="Desiro A."/>
            <person name="Na H."/>
            <person name="Kennedy M."/>
            <person name="Barry K."/>
            <person name="Grigoriev I.V."/>
            <person name="Miller A.N."/>
            <person name="O'Donnell K."/>
            <person name="Stajich J.E."/>
            <person name="Bonito G."/>
        </authorList>
    </citation>
    <scope>NUCLEOTIDE SEQUENCE</scope>
    <source>
        <strain evidence="3">CK1249</strain>
    </source>
</reference>
<evidence type="ECO:0000259" key="2">
    <source>
        <dbReference type="PROSITE" id="PS50158"/>
    </source>
</evidence>
<comment type="caution">
    <text evidence="3">The sequence shown here is derived from an EMBL/GenBank/DDBJ whole genome shotgun (WGS) entry which is preliminary data.</text>
</comment>
<evidence type="ECO:0000313" key="4">
    <source>
        <dbReference type="Proteomes" id="UP000738359"/>
    </source>
</evidence>
<keyword evidence="1" id="KW-0479">Metal-binding</keyword>
<dbReference type="InterPro" id="IPR051714">
    <property type="entry name" value="Znf_CCHC_NABP"/>
</dbReference>
<keyword evidence="1" id="KW-0862">Zinc</keyword>